<reference evidence="3 4" key="1">
    <citation type="submission" date="2024-04" db="EMBL/GenBank/DDBJ databases">
        <title>genome sequences of Mucor flavus KT1a and Helicostylum pulchrum KT1b strains isolation_sourced from the surface of a dry-aged beef.</title>
        <authorList>
            <person name="Toyotome T."/>
            <person name="Hosono M."/>
            <person name="Torimaru M."/>
            <person name="Fukuda K."/>
            <person name="Mikami N."/>
        </authorList>
    </citation>
    <scope>NUCLEOTIDE SEQUENCE [LARGE SCALE GENOMIC DNA]</scope>
    <source>
        <strain evidence="3 4">KT1b</strain>
    </source>
</reference>
<proteinExistence type="predicted"/>
<name>A0ABP9Y3M3_9FUNG</name>
<dbReference type="Pfam" id="PF10276">
    <property type="entry name" value="zf-CHCC"/>
    <property type="match status" value="1"/>
</dbReference>
<feature type="domain" description="Zinc finger CHCC-type" evidence="2">
    <location>
        <begin position="95"/>
        <end position="130"/>
    </location>
</feature>
<dbReference type="PANTHER" id="PTHR13156:SF0">
    <property type="entry name" value="NADH DEHYDROGENASE [UBIQUINONE] IRON-SULFUR PROTEIN 6, MITOCHONDRIAL"/>
    <property type="match status" value="1"/>
</dbReference>
<evidence type="ECO:0000313" key="4">
    <source>
        <dbReference type="Proteomes" id="UP001476247"/>
    </source>
</evidence>
<evidence type="ECO:0000256" key="1">
    <source>
        <dbReference type="SAM" id="MobiDB-lite"/>
    </source>
</evidence>
<dbReference type="EMBL" id="BAABUJ010000017">
    <property type="protein sequence ID" value="GAA5800917.1"/>
    <property type="molecule type" value="Genomic_DNA"/>
</dbReference>
<evidence type="ECO:0000313" key="3">
    <source>
        <dbReference type="EMBL" id="GAA5800917.1"/>
    </source>
</evidence>
<accession>A0ABP9Y3M3</accession>
<keyword evidence="4" id="KW-1185">Reference proteome</keyword>
<sequence length="138" mass="15147">MLRLSVQRLSTTTLRKTSVKSVAAYTTSMQPSSKPVGVDIQQAENRVTTWSKSQRSKVDAFSGPRFEQTDLSAQPNPMAAIELIAEEPVRFVTERVTHCDGGGGSLGHPKIFINLDKAGPHACTYCGIRFEKPEGHHH</sequence>
<dbReference type="PANTHER" id="PTHR13156">
    <property type="entry name" value="NADH-UBIQUINONE OXIDOREDUCTASE 13 KD-A SUBUNIT"/>
    <property type="match status" value="1"/>
</dbReference>
<feature type="region of interest" description="Disordered" evidence="1">
    <location>
        <begin position="47"/>
        <end position="73"/>
    </location>
</feature>
<dbReference type="InterPro" id="IPR019401">
    <property type="entry name" value="Znf_CHCC"/>
</dbReference>
<dbReference type="Proteomes" id="UP001476247">
    <property type="component" value="Unassembled WGS sequence"/>
</dbReference>
<evidence type="ECO:0000259" key="2">
    <source>
        <dbReference type="Pfam" id="PF10276"/>
    </source>
</evidence>
<gene>
    <name evidence="3" type="ORF">HPULCUR_006356</name>
</gene>
<organism evidence="3 4">
    <name type="scientific">Helicostylum pulchrum</name>
    <dbReference type="NCBI Taxonomy" id="562976"/>
    <lineage>
        <taxon>Eukaryota</taxon>
        <taxon>Fungi</taxon>
        <taxon>Fungi incertae sedis</taxon>
        <taxon>Mucoromycota</taxon>
        <taxon>Mucoromycotina</taxon>
        <taxon>Mucoromycetes</taxon>
        <taxon>Mucorales</taxon>
        <taxon>Mucorineae</taxon>
        <taxon>Mucoraceae</taxon>
        <taxon>Helicostylum</taxon>
    </lineage>
</organism>
<dbReference type="Gene3D" id="2.60.260.40">
    <property type="entry name" value="q5lls5 like domains"/>
    <property type="match status" value="1"/>
</dbReference>
<comment type="caution">
    <text evidence="3">The sequence shown here is derived from an EMBL/GenBank/DDBJ whole genome shotgun (WGS) entry which is preliminary data.</text>
</comment>
<protein>
    <recommendedName>
        <fullName evidence="2">Zinc finger CHCC-type domain-containing protein</fullName>
    </recommendedName>
</protein>